<feature type="compositionally biased region" description="Polar residues" evidence="1">
    <location>
        <begin position="1"/>
        <end position="13"/>
    </location>
</feature>
<reference evidence="2" key="1">
    <citation type="submission" date="2022-11" db="EMBL/GenBank/DDBJ databases">
        <authorList>
            <person name="Mo P."/>
        </authorList>
    </citation>
    <scope>NUCLEOTIDE SEQUENCE</scope>
    <source>
        <strain evidence="2">HUAS 11-8</strain>
    </source>
</reference>
<evidence type="ECO:0000313" key="2">
    <source>
        <dbReference type="EMBL" id="WAL63374.1"/>
    </source>
</evidence>
<organism evidence="2 3">
    <name type="scientific">Amycolatopsis cynarae</name>
    <dbReference type="NCBI Taxonomy" id="2995223"/>
    <lineage>
        <taxon>Bacteria</taxon>
        <taxon>Bacillati</taxon>
        <taxon>Actinomycetota</taxon>
        <taxon>Actinomycetes</taxon>
        <taxon>Pseudonocardiales</taxon>
        <taxon>Pseudonocardiaceae</taxon>
        <taxon>Amycolatopsis</taxon>
    </lineage>
</organism>
<gene>
    <name evidence="2" type="ORF">ORV05_20375</name>
</gene>
<dbReference type="EMBL" id="CP113836">
    <property type="protein sequence ID" value="WAL63374.1"/>
    <property type="molecule type" value="Genomic_DNA"/>
</dbReference>
<accession>A0ABY7AUI8</accession>
<feature type="region of interest" description="Disordered" evidence="1">
    <location>
        <begin position="1"/>
        <end position="21"/>
    </location>
</feature>
<dbReference type="Proteomes" id="UP001163203">
    <property type="component" value="Chromosome"/>
</dbReference>
<proteinExistence type="predicted"/>
<keyword evidence="3" id="KW-1185">Reference proteome</keyword>
<name>A0ABY7AUI8_9PSEU</name>
<protein>
    <submittedName>
        <fullName evidence="2">Uncharacterized protein</fullName>
    </submittedName>
</protein>
<sequence>MNTESTNGTQSPENAEPPTTPCTVVWSQGRPYVLEPGDGNPRWVGTDNRGRPLKLTGADLRRRGWSLHRAS</sequence>
<dbReference type="RefSeq" id="WP_268441281.1">
    <property type="nucleotide sequence ID" value="NZ_CP113836.1"/>
</dbReference>
<evidence type="ECO:0000256" key="1">
    <source>
        <dbReference type="SAM" id="MobiDB-lite"/>
    </source>
</evidence>
<evidence type="ECO:0000313" key="3">
    <source>
        <dbReference type="Proteomes" id="UP001163203"/>
    </source>
</evidence>